<feature type="region of interest" description="Disordered" evidence="1">
    <location>
        <begin position="459"/>
        <end position="501"/>
    </location>
</feature>
<dbReference type="AlphaFoldDB" id="A0A9P0Z269"/>
<feature type="compositionally biased region" description="Polar residues" evidence="1">
    <location>
        <begin position="861"/>
        <end position="882"/>
    </location>
</feature>
<feature type="region of interest" description="Disordered" evidence="1">
    <location>
        <begin position="1181"/>
        <end position="1208"/>
    </location>
</feature>
<accession>A0A9P0Z269</accession>
<gene>
    <name evidence="2" type="ORF">CEURO_LOCUS8729</name>
</gene>
<comment type="caution">
    <text evidence="2">The sequence shown here is derived from an EMBL/GenBank/DDBJ whole genome shotgun (WGS) entry which is preliminary data.</text>
</comment>
<sequence length="1219" mass="133289">MLSIHENPPPASDLSCPPPPQLTSSPLKENKSGGGDDESDSSAVEKVDLSQSSPPSKYFSMRDYVFSGRSKNIKTNWPFSQKSLELCLKHGVKDLLPPFATADNLRRGTLLAAKQDTTVLHGEQSRPCDDDDSLPPTSDNTPSPANINLSAGTEVNKVFSCSALIDSVQVNRRRRSRSCLELGPKAGRPDKAHPVKKRIFTGAKLSSSSSIEENRPSNFAIISESMAAVSKTCPVCKNFSSSSNTTLNAHIDRCLSGESPTIKWTSANSEVSRHRMKPRKTRLMTDIYTTAQYYTLEDLDRRNGTTFAVRPSFSAQEMDRCDHDKTKKLPPVVDTDKACVEGAVYVDANGTKLRILSKFNDGKGTTFASKKFMKGNKGFKFLSTSKTNKHKSHHSQKKFKKILKSDAHNKVVCSLSRHILEMSGAQDRSYVRKQTTEKEEFPNLQLRSQDYNKMGSEIHEDPYANLSGSSRNLKPPLKANSSEKRHKRLGDEEREVSDDDHSELPYLTKKVGFQMLKKKSKAAKYLKADKVLSPCYSGGGTTSGLNQTPHHRNPAVNVNAVTPRYSGAHCDHAFSSKAKKFSSPKKNLIPISQTSVVKCSSHKKFMVPCSSRPIIMRDEETCEDDDKKEYDPAAESQDKFQARQHDAKKAKVLRIRKEDKKDEDMSMKGLHFIAGHCGRDIGNNNNNNNNSSSTFSVASGLCDDDHLHHVEVEPALSELSAGRKFVKLSKHMGGSGVDENSCLGADDDHTRLLFGNVEFERKGRYFICCDKEGMLPIPADIRAIVTQKHEFQGGYCHLEVDSIPIPGPPGSFIPSPGRTFSEEVFQGNSSLVTSNSRPQSSEENHHPDHELFLANRRGVSSDDSPVSATSTLSHFTRSSDQPDASGKPWLYSTTIEVENQSSGHHHGVENPTPHLEAINVTLLLPKKGFKYSSSEQQQSCCCGCASSQTLSLSYQEPPLPQLLQQQRRTTPLPPTNLHLCQSKVSADSGLPSPSKPVIRLMGKNVLVDSKDDDDESMTPKANPSPQISFTREAGKPYHQTGDLQGYHRGWSAGSGLMTMGSILDRCGSFGGGGGYGVITEQAGDVCNQMASLSHSHYAGAGSTTKEVIVIKDSSSSSSPNCKDYNNINGMVESRCPGGNSVPPSTYTTHSMNYADLYGGHTHHHPGWAGVAHAASFGVNGQWNHSSESSDAVNGHPLAPPTPSSTRHLGSSLYCTPGFS</sequence>
<proteinExistence type="predicted"/>
<feature type="region of interest" description="Disordered" evidence="1">
    <location>
        <begin position="1009"/>
        <end position="1032"/>
    </location>
</feature>
<feature type="region of interest" description="Disordered" evidence="1">
    <location>
        <begin position="1"/>
        <end position="55"/>
    </location>
</feature>
<dbReference type="PANTHER" id="PTHR35767:SF1">
    <property type="entry name" value="HAPLESS PROTEIN"/>
    <property type="match status" value="1"/>
</dbReference>
<name>A0A9P0Z269_CUSEU</name>
<evidence type="ECO:0000313" key="2">
    <source>
        <dbReference type="EMBL" id="CAH9083726.1"/>
    </source>
</evidence>
<evidence type="ECO:0000256" key="1">
    <source>
        <dbReference type="SAM" id="MobiDB-lite"/>
    </source>
</evidence>
<feature type="compositionally biased region" description="Polar residues" evidence="1">
    <location>
        <begin position="1181"/>
        <end position="1191"/>
    </location>
</feature>
<dbReference type="Gene3D" id="3.30.160.60">
    <property type="entry name" value="Classic Zinc Finger"/>
    <property type="match status" value="1"/>
</dbReference>
<feature type="compositionally biased region" description="Acidic residues" evidence="1">
    <location>
        <begin position="492"/>
        <end position="501"/>
    </location>
</feature>
<keyword evidence="3" id="KW-1185">Reference proteome</keyword>
<feature type="compositionally biased region" description="Polar residues" evidence="1">
    <location>
        <begin position="1019"/>
        <end position="1029"/>
    </location>
</feature>
<dbReference type="OrthoDB" id="1929441at2759"/>
<reference evidence="2" key="1">
    <citation type="submission" date="2022-07" db="EMBL/GenBank/DDBJ databases">
        <authorList>
            <person name="Macas J."/>
            <person name="Novak P."/>
            <person name="Neumann P."/>
        </authorList>
    </citation>
    <scope>NUCLEOTIDE SEQUENCE</scope>
</reference>
<feature type="region of interest" description="Disordered" evidence="1">
    <location>
        <begin position="621"/>
        <end position="650"/>
    </location>
</feature>
<dbReference type="PANTHER" id="PTHR35767">
    <property type="entry name" value="HAPLESS PROTEIN"/>
    <property type="match status" value="1"/>
</dbReference>
<dbReference type="Proteomes" id="UP001152484">
    <property type="component" value="Unassembled WGS sequence"/>
</dbReference>
<feature type="region of interest" description="Disordered" evidence="1">
    <location>
        <begin position="116"/>
        <end position="149"/>
    </location>
</feature>
<feature type="compositionally biased region" description="Polar residues" evidence="1">
    <location>
        <begin position="135"/>
        <end position="149"/>
    </location>
</feature>
<evidence type="ECO:0000313" key="3">
    <source>
        <dbReference type="Proteomes" id="UP001152484"/>
    </source>
</evidence>
<organism evidence="2 3">
    <name type="scientific">Cuscuta europaea</name>
    <name type="common">European dodder</name>
    <dbReference type="NCBI Taxonomy" id="41803"/>
    <lineage>
        <taxon>Eukaryota</taxon>
        <taxon>Viridiplantae</taxon>
        <taxon>Streptophyta</taxon>
        <taxon>Embryophyta</taxon>
        <taxon>Tracheophyta</taxon>
        <taxon>Spermatophyta</taxon>
        <taxon>Magnoliopsida</taxon>
        <taxon>eudicotyledons</taxon>
        <taxon>Gunneridae</taxon>
        <taxon>Pentapetalae</taxon>
        <taxon>asterids</taxon>
        <taxon>lamiids</taxon>
        <taxon>Solanales</taxon>
        <taxon>Convolvulaceae</taxon>
        <taxon>Cuscuteae</taxon>
        <taxon>Cuscuta</taxon>
        <taxon>Cuscuta subgen. Cuscuta</taxon>
    </lineage>
</organism>
<protein>
    <submittedName>
        <fullName evidence="2">Uncharacterized protein</fullName>
    </submittedName>
</protein>
<feature type="region of interest" description="Disordered" evidence="1">
    <location>
        <begin position="858"/>
        <end position="888"/>
    </location>
</feature>
<feature type="compositionally biased region" description="Pro residues" evidence="1">
    <location>
        <begin position="7"/>
        <end position="21"/>
    </location>
</feature>
<dbReference type="EMBL" id="CAMAPE010000017">
    <property type="protein sequence ID" value="CAH9083726.1"/>
    <property type="molecule type" value="Genomic_DNA"/>
</dbReference>